<feature type="compositionally biased region" description="Basic and acidic residues" evidence="2">
    <location>
        <begin position="1"/>
        <end position="15"/>
    </location>
</feature>
<accession>A0ABQ5K384</accession>
<feature type="compositionally biased region" description="Acidic residues" evidence="2">
    <location>
        <begin position="482"/>
        <end position="492"/>
    </location>
</feature>
<organism evidence="3 4">
    <name type="scientific">Aduncisulcus paluster</name>
    <dbReference type="NCBI Taxonomy" id="2918883"/>
    <lineage>
        <taxon>Eukaryota</taxon>
        <taxon>Metamonada</taxon>
        <taxon>Carpediemonas-like organisms</taxon>
        <taxon>Aduncisulcus</taxon>
    </lineage>
</organism>
<feature type="compositionally biased region" description="Basic and acidic residues" evidence="2">
    <location>
        <begin position="34"/>
        <end position="47"/>
    </location>
</feature>
<feature type="region of interest" description="Disordered" evidence="2">
    <location>
        <begin position="460"/>
        <end position="553"/>
    </location>
</feature>
<feature type="compositionally biased region" description="Basic and acidic residues" evidence="2">
    <location>
        <begin position="529"/>
        <end position="543"/>
    </location>
</feature>
<feature type="coiled-coil region" evidence="1">
    <location>
        <begin position="276"/>
        <end position="324"/>
    </location>
</feature>
<feature type="compositionally biased region" description="Low complexity" evidence="2">
    <location>
        <begin position="504"/>
        <end position="520"/>
    </location>
</feature>
<sequence>MQDGIHEEELIDDFRPLTAPGQIVGDSISSHCESTQKEDTNPDDSSRKALGQRKNASSYLYTPTTTAAFAAASIALQVEDQERRERANRDKKESIGRVKYGERREFLDEDGDDDVEYIYKQTPTQPFPQHRVAGHGYTYSESVSKSPILSRSQMLAKKHIQQLRDQQQQHQMEELTEIAMQTSGSGVGHAITGGHSTEQRNPTLAETLTSSKNPPHMAEYSCPVHPTSPHNSLCMYCMQCGRLVCYWCCRTCCSTHQLKDVKDIAAEKREEYNMMVKQILLDAETIEDQNDRLKLEIDQLKQRLSELETEYKGNQDRCDVLRRLSCSLFTFADVSSDLSVVCGSVTLRRKPERDAFQLYLDKIKDRGAFRDSEKAKRGRERERDGEREREKREATGDDQQEIQEHSTEGEVGADVDATTVPARSGSGRRSKRRFVKRVRRDSVDGLEAGENGKIVRVVRRGKKKRSRKNSVDKEEASMTEETTTEDEDEEDVEKQQLTTPMPLTVRDGTGRVGRSGTSTGIMSLVSSHAKGEPRKDGKSDKVEHHKKKHRKEGAQLASLLQVKYPALSQYSHVVGPEKSPVASFSASKDVPNIKIDTSNSLMGCS</sequence>
<keyword evidence="1" id="KW-0175">Coiled coil</keyword>
<feature type="region of interest" description="Disordered" evidence="2">
    <location>
        <begin position="371"/>
        <end position="435"/>
    </location>
</feature>
<comment type="caution">
    <text evidence="3">The sequence shown here is derived from an EMBL/GenBank/DDBJ whole genome shotgun (WGS) entry which is preliminary data.</text>
</comment>
<feature type="compositionally biased region" description="Basic residues" evidence="2">
    <location>
        <begin position="426"/>
        <end position="435"/>
    </location>
</feature>
<gene>
    <name evidence="3" type="ORF">ADUPG1_013500</name>
</gene>
<keyword evidence="4" id="KW-1185">Reference proteome</keyword>
<feature type="non-terminal residue" evidence="3">
    <location>
        <position position="605"/>
    </location>
</feature>
<evidence type="ECO:0000256" key="2">
    <source>
        <dbReference type="SAM" id="MobiDB-lite"/>
    </source>
</evidence>
<name>A0ABQ5K384_9EUKA</name>
<evidence type="ECO:0000313" key="4">
    <source>
        <dbReference type="Proteomes" id="UP001057375"/>
    </source>
</evidence>
<evidence type="ECO:0000256" key="1">
    <source>
        <dbReference type="SAM" id="Coils"/>
    </source>
</evidence>
<feature type="compositionally biased region" description="Basic and acidic residues" evidence="2">
    <location>
        <begin position="371"/>
        <end position="395"/>
    </location>
</feature>
<reference evidence="3" key="1">
    <citation type="submission" date="2022-03" db="EMBL/GenBank/DDBJ databases">
        <title>Draft genome sequence of Aduncisulcus paluster, a free-living microaerophilic Fornicata.</title>
        <authorList>
            <person name="Yuyama I."/>
            <person name="Kume K."/>
            <person name="Tamura T."/>
            <person name="Inagaki Y."/>
            <person name="Hashimoto T."/>
        </authorList>
    </citation>
    <scope>NUCLEOTIDE SEQUENCE</scope>
    <source>
        <strain evidence="3">NY0171</strain>
    </source>
</reference>
<dbReference type="SUPFAM" id="SSF57845">
    <property type="entry name" value="B-box zinc-binding domain"/>
    <property type="match status" value="1"/>
</dbReference>
<proteinExistence type="predicted"/>
<protein>
    <submittedName>
        <fullName evidence="3">Uncharacterized protein</fullName>
    </submittedName>
</protein>
<dbReference type="EMBL" id="BQXS01012681">
    <property type="protein sequence ID" value="GKT26833.1"/>
    <property type="molecule type" value="Genomic_DNA"/>
</dbReference>
<evidence type="ECO:0000313" key="3">
    <source>
        <dbReference type="EMBL" id="GKT26833.1"/>
    </source>
</evidence>
<dbReference type="CDD" id="cd19756">
    <property type="entry name" value="Bbox2"/>
    <property type="match status" value="1"/>
</dbReference>
<feature type="region of interest" description="Disordered" evidence="2">
    <location>
        <begin position="1"/>
        <end position="57"/>
    </location>
</feature>
<dbReference type="Proteomes" id="UP001057375">
    <property type="component" value="Unassembled WGS sequence"/>
</dbReference>